<dbReference type="SUPFAM" id="SSF143631">
    <property type="entry name" value="ApbE-like"/>
    <property type="match status" value="1"/>
</dbReference>
<evidence type="ECO:0000256" key="13">
    <source>
        <dbReference type="SAM" id="SignalP"/>
    </source>
</evidence>
<dbReference type="EMBL" id="DYZA01000204">
    <property type="protein sequence ID" value="HJD97972.1"/>
    <property type="molecule type" value="Genomic_DNA"/>
</dbReference>
<dbReference type="InterPro" id="IPR003374">
    <property type="entry name" value="ApbE-like_sf"/>
</dbReference>
<keyword evidence="6 11" id="KW-0274">FAD</keyword>
<feature type="binding site" evidence="12">
    <location>
        <position position="285"/>
    </location>
    <ligand>
        <name>Mg(2+)</name>
        <dbReference type="ChEBI" id="CHEBI:18420"/>
    </ligand>
</feature>
<evidence type="ECO:0000256" key="8">
    <source>
        <dbReference type="ARBA" id="ARBA00023014"/>
    </source>
</evidence>
<comment type="similarity">
    <text evidence="11">Belongs to the ApbE family.</text>
</comment>
<dbReference type="InterPro" id="IPR006311">
    <property type="entry name" value="TAT_signal"/>
</dbReference>
<feature type="binding site" evidence="12">
    <location>
        <position position="289"/>
    </location>
    <ligand>
        <name>Mg(2+)</name>
        <dbReference type="ChEBI" id="CHEBI:18420"/>
    </ligand>
</feature>
<dbReference type="GO" id="GO:0016740">
    <property type="term" value="F:transferase activity"/>
    <property type="evidence" value="ECO:0007669"/>
    <property type="project" value="UniProtKB-UniRule"/>
</dbReference>
<protein>
    <recommendedName>
        <fullName evidence="2 11">FAD:protein FMN transferase</fullName>
        <ecNumber evidence="1 11">2.7.1.180</ecNumber>
    </recommendedName>
    <alternativeName>
        <fullName evidence="9 11">Flavin transferase</fullName>
    </alternativeName>
</protein>
<keyword evidence="13" id="KW-0732">Signal</keyword>
<reference evidence="14" key="2">
    <citation type="submission" date="2021-09" db="EMBL/GenBank/DDBJ databases">
        <authorList>
            <person name="Gilroy R."/>
        </authorList>
    </citation>
    <scope>NUCLEOTIDE SEQUENCE</scope>
    <source>
        <strain evidence="14">ChiGjej2B2-19336</strain>
    </source>
</reference>
<evidence type="ECO:0000256" key="9">
    <source>
        <dbReference type="ARBA" id="ARBA00031306"/>
    </source>
</evidence>
<dbReference type="PANTHER" id="PTHR30040:SF2">
    <property type="entry name" value="FAD:PROTEIN FMN TRANSFERASE"/>
    <property type="match status" value="1"/>
</dbReference>
<dbReference type="GO" id="GO:0051536">
    <property type="term" value="F:iron-sulfur cluster binding"/>
    <property type="evidence" value="ECO:0007669"/>
    <property type="project" value="UniProtKB-KW"/>
</dbReference>
<comment type="caution">
    <text evidence="14">The sequence shown here is derived from an EMBL/GenBank/DDBJ whole genome shotgun (WGS) entry which is preliminary data.</text>
</comment>
<evidence type="ECO:0000313" key="15">
    <source>
        <dbReference type="Proteomes" id="UP000698963"/>
    </source>
</evidence>
<dbReference type="Proteomes" id="UP000698963">
    <property type="component" value="Unassembled WGS sequence"/>
</dbReference>
<dbReference type="PIRSF" id="PIRSF006268">
    <property type="entry name" value="ApbE"/>
    <property type="match status" value="1"/>
</dbReference>
<gene>
    <name evidence="14" type="ORF">K8W16_10050</name>
</gene>
<name>A0A921AY26_9BACT</name>
<accession>A0A921AY26</accession>
<dbReference type="PANTHER" id="PTHR30040">
    <property type="entry name" value="THIAMINE BIOSYNTHESIS LIPOPROTEIN APBE"/>
    <property type="match status" value="1"/>
</dbReference>
<evidence type="ECO:0000256" key="3">
    <source>
        <dbReference type="ARBA" id="ARBA00022630"/>
    </source>
</evidence>
<proteinExistence type="inferred from homology"/>
<comment type="cofactor">
    <cofactor evidence="12">
        <name>Mg(2+)</name>
        <dbReference type="ChEBI" id="CHEBI:18420"/>
    </cofactor>
    <cofactor evidence="12">
        <name>Mn(2+)</name>
        <dbReference type="ChEBI" id="CHEBI:29035"/>
    </cofactor>
    <text evidence="12">Magnesium. Can also use manganese.</text>
</comment>
<comment type="catalytic activity">
    <reaction evidence="10 11">
        <text>L-threonyl-[protein] + FAD = FMN-L-threonyl-[protein] + AMP + H(+)</text>
        <dbReference type="Rhea" id="RHEA:36847"/>
        <dbReference type="Rhea" id="RHEA-COMP:11060"/>
        <dbReference type="Rhea" id="RHEA-COMP:11061"/>
        <dbReference type="ChEBI" id="CHEBI:15378"/>
        <dbReference type="ChEBI" id="CHEBI:30013"/>
        <dbReference type="ChEBI" id="CHEBI:57692"/>
        <dbReference type="ChEBI" id="CHEBI:74257"/>
        <dbReference type="ChEBI" id="CHEBI:456215"/>
        <dbReference type="EC" id="2.7.1.180"/>
    </reaction>
</comment>
<evidence type="ECO:0000256" key="1">
    <source>
        <dbReference type="ARBA" id="ARBA00011955"/>
    </source>
</evidence>
<evidence type="ECO:0000256" key="6">
    <source>
        <dbReference type="ARBA" id="ARBA00022827"/>
    </source>
</evidence>
<dbReference type="PROSITE" id="PS51318">
    <property type="entry name" value="TAT"/>
    <property type="match status" value="1"/>
</dbReference>
<keyword evidence="3 11" id="KW-0285">Flavoprotein</keyword>
<keyword evidence="8" id="KW-0408">Iron</keyword>
<evidence type="ECO:0000256" key="4">
    <source>
        <dbReference type="ARBA" id="ARBA00022679"/>
    </source>
</evidence>
<dbReference type="InterPro" id="IPR024932">
    <property type="entry name" value="ApbE"/>
</dbReference>
<evidence type="ECO:0000256" key="12">
    <source>
        <dbReference type="PIRSR" id="PIRSR006268-2"/>
    </source>
</evidence>
<reference evidence="14" key="1">
    <citation type="journal article" date="2021" name="PeerJ">
        <title>Extensive microbial diversity within the chicken gut microbiome revealed by metagenomics and culture.</title>
        <authorList>
            <person name="Gilroy R."/>
            <person name="Ravi A."/>
            <person name="Getino M."/>
            <person name="Pursley I."/>
            <person name="Horton D.L."/>
            <person name="Alikhan N.F."/>
            <person name="Baker D."/>
            <person name="Gharbi K."/>
            <person name="Hall N."/>
            <person name="Watson M."/>
            <person name="Adriaenssens E.M."/>
            <person name="Foster-Nyarko E."/>
            <person name="Jarju S."/>
            <person name="Secka A."/>
            <person name="Antonio M."/>
            <person name="Oren A."/>
            <person name="Chaudhuri R.R."/>
            <person name="La Ragione R."/>
            <person name="Hildebrand F."/>
            <person name="Pallen M.J."/>
        </authorList>
    </citation>
    <scope>NUCLEOTIDE SEQUENCE</scope>
    <source>
        <strain evidence="14">ChiGjej2B2-19336</strain>
    </source>
</reference>
<evidence type="ECO:0000256" key="11">
    <source>
        <dbReference type="PIRNR" id="PIRNR006268"/>
    </source>
</evidence>
<sequence length="325" mass="34465">MLTRRFLLKAMTAAAAMAALPRPALALASTPPLTETRLMMGTFVTISISGVSETHASEAAGKAFSRMAYLEQMLTRFDSASPLGQLNAAGVLRDAPKELLLVADAASRMHRTTRGAFDPTILSLLEIMEQRAGAELDRKEEAEAAGLIGMDHVSREGNSLCFMRSGMKMSLDGIAKGYIADEGARSLRASGVKDFLINAGGDIVAQGSKAGVPWRVAVENPEKYHGKSAYLAVRNLHNEAMATSGTYENILDAEGKLNHILNPSTGRCSPLPGASVVASSAMEADALATALCVLSQPVALVESLPRTACLIQLPDGRLNRSRLWG</sequence>
<evidence type="ECO:0000256" key="7">
    <source>
        <dbReference type="ARBA" id="ARBA00022842"/>
    </source>
</evidence>
<keyword evidence="7 11" id="KW-0460">Magnesium</keyword>
<feature type="binding site" evidence="12">
    <location>
        <position position="173"/>
    </location>
    <ligand>
        <name>Mg(2+)</name>
        <dbReference type="ChEBI" id="CHEBI:18420"/>
    </ligand>
</feature>
<dbReference type="EC" id="2.7.1.180" evidence="1 11"/>
<evidence type="ECO:0000313" key="14">
    <source>
        <dbReference type="EMBL" id="HJD97972.1"/>
    </source>
</evidence>
<evidence type="ECO:0000256" key="2">
    <source>
        <dbReference type="ARBA" id="ARBA00016337"/>
    </source>
</evidence>
<dbReference type="RefSeq" id="WP_304123200.1">
    <property type="nucleotide sequence ID" value="NZ_DYZA01000204.1"/>
</dbReference>
<keyword evidence="8" id="KW-0411">Iron-sulfur</keyword>
<evidence type="ECO:0000256" key="10">
    <source>
        <dbReference type="ARBA" id="ARBA00048540"/>
    </source>
</evidence>
<keyword evidence="5 11" id="KW-0479">Metal-binding</keyword>
<feature type="signal peptide" evidence="13">
    <location>
        <begin position="1"/>
        <end position="26"/>
    </location>
</feature>
<dbReference type="GO" id="GO:0046872">
    <property type="term" value="F:metal ion binding"/>
    <property type="evidence" value="ECO:0007669"/>
    <property type="project" value="UniProtKB-UniRule"/>
</dbReference>
<feature type="chain" id="PRO_5039896687" description="FAD:protein FMN transferase" evidence="13">
    <location>
        <begin position="27"/>
        <end position="325"/>
    </location>
</feature>
<dbReference type="AlphaFoldDB" id="A0A921AY26"/>
<dbReference type="Pfam" id="PF02424">
    <property type="entry name" value="ApbE"/>
    <property type="match status" value="1"/>
</dbReference>
<evidence type="ECO:0000256" key="5">
    <source>
        <dbReference type="ARBA" id="ARBA00022723"/>
    </source>
</evidence>
<dbReference type="Gene3D" id="3.10.520.10">
    <property type="entry name" value="ApbE-like domains"/>
    <property type="match status" value="1"/>
</dbReference>
<keyword evidence="4 11" id="KW-0808">Transferase</keyword>
<organism evidence="14 15">
    <name type="scientific">Mailhella massiliensis</name>
    <dbReference type="NCBI Taxonomy" id="1903261"/>
    <lineage>
        <taxon>Bacteria</taxon>
        <taxon>Pseudomonadati</taxon>
        <taxon>Thermodesulfobacteriota</taxon>
        <taxon>Desulfovibrionia</taxon>
        <taxon>Desulfovibrionales</taxon>
        <taxon>Desulfovibrionaceae</taxon>
        <taxon>Mailhella</taxon>
    </lineage>
</organism>